<sequence>MLRRSLPLLRRYSTTAASPSAKPTAVSRFWKKSLPSQSADGFRIKLDGRILKNPDGAEIVIPTQNPILANLVAAEWEEMDKLIKAGSLPMTSISVRGIELAGAPETREGVITNLFRYLDTDSILYMQDGSEDGTEGILELQEKYWASIINWVSAEFQVPITPTYGISSVTQTPEAISKLRQFVEALSPIHLAAFERAVLSSKSFLISTALLKRGVSVDFAVAAARVEVDFQVMKWGEVLDAHDVDYHALRRDLGSISLAAVFAASLLHSVSAFDRTSPFIIAQGGATRGSTLKQTNQFNDAIETIPCASVTLILDQPKVHASDLGRFSDSYSAIKSMMSDASSITIPYARVTDGVQSVLSKLSEKCNANDATTVLSASDISIASADSPRVFVSRLASLTGSMEHQQLAASENSKTMSDLITKLESLATDYVVVFTSSNSASQSLVKRSDVAETGATARAGNTTFIPFNNRNFLQKYVLFNTGLFEGAIALFLVVSVSLLGVNILVSVQTPTKFEQHAKK</sequence>
<comment type="similarity">
    <text evidence="2">Belongs to the ATP12 family.</text>
</comment>
<proteinExistence type="inferred from homology"/>
<keyword evidence="6" id="KW-0472">Membrane</keyword>
<keyword evidence="5" id="KW-0143">Chaperone</keyword>
<reference evidence="7 8" key="1">
    <citation type="journal article" date="2019" name="Sci. Rep.">
        <title>Comparative genomics of chytrid fungi reveal insights into the obligate biotrophic and pathogenic lifestyle of Synchytrium endobioticum.</title>
        <authorList>
            <person name="van de Vossenberg B.T.L.H."/>
            <person name="Warris S."/>
            <person name="Nguyen H.D.T."/>
            <person name="van Gent-Pelzer M.P.E."/>
            <person name="Joly D.L."/>
            <person name="van de Geest H.C."/>
            <person name="Bonants P.J.M."/>
            <person name="Smith D.S."/>
            <person name="Levesque C.A."/>
            <person name="van der Lee T.A.J."/>
        </authorList>
    </citation>
    <scope>NUCLEOTIDE SEQUENCE [LARGE SCALE GENOMIC DNA]</scope>
    <source>
        <strain evidence="7 8">CBS 675.73</strain>
    </source>
</reference>
<dbReference type="SUPFAM" id="SSF160909">
    <property type="entry name" value="ATP12-like"/>
    <property type="match status" value="1"/>
</dbReference>
<keyword evidence="3" id="KW-0809">Transit peptide</keyword>
<evidence type="ECO:0000256" key="3">
    <source>
        <dbReference type="ARBA" id="ARBA00022946"/>
    </source>
</evidence>
<dbReference type="Pfam" id="PF07542">
    <property type="entry name" value="ATP12"/>
    <property type="match status" value="1"/>
</dbReference>
<dbReference type="PANTHER" id="PTHR21013">
    <property type="entry name" value="ATP SYNTHASE MITOCHONDRIAL F1 COMPLEX ASSEMBLY FACTOR 2/ATP12 PROTEIN, MITOCHONDRIAL PRECURSOR"/>
    <property type="match status" value="1"/>
</dbReference>
<dbReference type="PANTHER" id="PTHR21013:SF10">
    <property type="entry name" value="ATP SYNTHASE MITOCHONDRIAL F1 COMPLEX ASSEMBLY FACTOR 2"/>
    <property type="match status" value="1"/>
</dbReference>
<dbReference type="Proteomes" id="UP000320333">
    <property type="component" value="Unassembled WGS sequence"/>
</dbReference>
<keyword evidence="8" id="KW-1185">Reference proteome</keyword>
<evidence type="ECO:0000313" key="7">
    <source>
        <dbReference type="EMBL" id="TPX77713.1"/>
    </source>
</evidence>
<dbReference type="InterPro" id="IPR042272">
    <property type="entry name" value="ATP12_ATP_synth-F1-assembly_N"/>
</dbReference>
<dbReference type="GO" id="GO:0005739">
    <property type="term" value="C:mitochondrion"/>
    <property type="evidence" value="ECO:0007669"/>
    <property type="project" value="UniProtKB-SubCell"/>
</dbReference>
<dbReference type="STRING" id="246404.A0A507FN86"/>
<evidence type="ECO:0000313" key="8">
    <source>
        <dbReference type="Proteomes" id="UP000320333"/>
    </source>
</evidence>
<dbReference type="EMBL" id="QEAP01000016">
    <property type="protein sequence ID" value="TPX77713.1"/>
    <property type="molecule type" value="Genomic_DNA"/>
</dbReference>
<keyword evidence="4" id="KW-0496">Mitochondrion</keyword>
<evidence type="ECO:0000256" key="4">
    <source>
        <dbReference type="ARBA" id="ARBA00023128"/>
    </source>
</evidence>
<protein>
    <recommendedName>
        <fullName evidence="9">ATP synthase mitochondrial F1 complex assembly factor 2</fullName>
    </recommendedName>
</protein>
<feature type="transmembrane region" description="Helical" evidence="6">
    <location>
        <begin position="477"/>
        <end position="505"/>
    </location>
</feature>
<organism evidence="7 8">
    <name type="scientific">Chytriomyces confervae</name>
    <dbReference type="NCBI Taxonomy" id="246404"/>
    <lineage>
        <taxon>Eukaryota</taxon>
        <taxon>Fungi</taxon>
        <taxon>Fungi incertae sedis</taxon>
        <taxon>Chytridiomycota</taxon>
        <taxon>Chytridiomycota incertae sedis</taxon>
        <taxon>Chytridiomycetes</taxon>
        <taxon>Chytridiales</taxon>
        <taxon>Chytriomycetaceae</taxon>
        <taxon>Chytriomyces</taxon>
    </lineage>
</organism>
<name>A0A507FN86_9FUNG</name>
<comment type="subcellular location">
    <subcellularLocation>
        <location evidence="1">Mitochondrion</location>
    </subcellularLocation>
</comment>
<keyword evidence="6" id="KW-1133">Transmembrane helix</keyword>
<keyword evidence="6" id="KW-0812">Transmembrane</keyword>
<dbReference type="InterPro" id="IPR023335">
    <property type="entry name" value="ATP12_ortho_dom_sf"/>
</dbReference>
<dbReference type="GO" id="GO:0033615">
    <property type="term" value="P:mitochondrial proton-transporting ATP synthase complex assembly"/>
    <property type="evidence" value="ECO:0007669"/>
    <property type="project" value="TreeGrafter"/>
</dbReference>
<dbReference type="Gene3D" id="3.30.2180.10">
    <property type="entry name" value="ATP12-like"/>
    <property type="match status" value="1"/>
</dbReference>
<accession>A0A507FN86</accession>
<evidence type="ECO:0000256" key="1">
    <source>
        <dbReference type="ARBA" id="ARBA00004173"/>
    </source>
</evidence>
<dbReference type="OrthoDB" id="5673at2759"/>
<dbReference type="AlphaFoldDB" id="A0A507FN86"/>
<comment type="caution">
    <text evidence="7">The sequence shown here is derived from an EMBL/GenBank/DDBJ whole genome shotgun (WGS) entry which is preliminary data.</text>
</comment>
<evidence type="ECO:0000256" key="5">
    <source>
        <dbReference type="ARBA" id="ARBA00023186"/>
    </source>
</evidence>
<dbReference type="InterPro" id="IPR011419">
    <property type="entry name" value="ATP12_ATP_synth-F1-assembly"/>
</dbReference>
<evidence type="ECO:0000256" key="6">
    <source>
        <dbReference type="SAM" id="Phobius"/>
    </source>
</evidence>
<evidence type="ECO:0008006" key="9">
    <source>
        <dbReference type="Google" id="ProtNLM"/>
    </source>
</evidence>
<gene>
    <name evidence="7" type="ORF">CcCBS67573_g01029</name>
</gene>
<dbReference type="Gene3D" id="1.10.3580.10">
    <property type="entry name" value="ATP12 ATPase"/>
    <property type="match status" value="1"/>
</dbReference>
<evidence type="ECO:0000256" key="2">
    <source>
        <dbReference type="ARBA" id="ARBA00008231"/>
    </source>
</evidence>